<evidence type="ECO:0000256" key="6">
    <source>
        <dbReference type="ARBA" id="ARBA00022777"/>
    </source>
</evidence>
<dbReference type="PROSITE" id="PS50110">
    <property type="entry name" value="RESPONSE_REGULATORY"/>
    <property type="match status" value="1"/>
</dbReference>
<dbReference type="PROSITE" id="PS50112">
    <property type="entry name" value="PAS"/>
    <property type="match status" value="1"/>
</dbReference>
<dbReference type="Gene3D" id="1.10.287.130">
    <property type="match status" value="1"/>
</dbReference>
<feature type="domain" description="Histidine kinase" evidence="11">
    <location>
        <begin position="482"/>
        <end position="705"/>
    </location>
</feature>
<feature type="transmembrane region" description="Helical" evidence="10">
    <location>
        <begin position="284"/>
        <end position="307"/>
    </location>
</feature>
<dbReference type="InterPro" id="IPR003594">
    <property type="entry name" value="HATPase_dom"/>
</dbReference>
<comment type="catalytic activity">
    <reaction evidence="1">
        <text>ATP + protein L-histidine = ADP + protein N-phospho-L-histidine.</text>
        <dbReference type="EC" id="2.7.13.3"/>
    </reaction>
</comment>
<dbReference type="InterPro" id="IPR054327">
    <property type="entry name" value="His-kinase-like_sensor"/>
</dbReference>
<dbReference type="InterPro" id="IPR000014">
    <property type="entry name" value="PAS"/>
</dbReference>
<evidence type="ECO:0000256" key="4">
    <source>
        <dbReference type="ARBA" id="ARBA00022679"/>
    </source>
</evidence>
<dbReference type="InterPro" id="IPR004358">
    <property type="entry name" value="Sig_transdc_His_kin-like_C"/>
</dbReference>
<dbReference type="Pfam" id="PF22588">
    <property type="entry name" value="dCache_1_like"/>
    <property type="match status" value="1"/>
</dbReference>
<proteinExistence type="predicted"/>
<dbReference type="InterPro" id="IPR013767">
    <property type="entry name" value="PAS_fold"/>
</dbReference>
<dbReference type="SUPFAM" id="SSF55785">
    <property type="entry name" value="PYP-like sensor domain (PAS domain)"/>
    <property type="match status" value="1"/>
</dbReference>
<accession>A0ABU6J8G4</accession>
<dbReference type="RefSeq" id="WP_326506635.1">
    <property type="nucleotide sequence ID" value="NZ_JAWIIV010000008.1"/>
</dbReference>
<dbReference type="Proteomes" id="UP001352263">
    <property type="component" value="Unassembled WGS sequence"/>
</dbReference>
<keyword evidence="10" id="KW-1133">Transmembrane helix</keyword>
<dbReference type="SMART" id="SM00448">
    <property type="entry name" value="REC"/>
    <property type="match status" value="1"/>
</dbReference>
<feature type="domain" description="Response regulatory" evidence="12">
    <location>
        <begin position="726"/>
        <end position="842"/>
    </location>
</feature>
<dbReference type="Pfam" id="PF00072">
    <property type="entry name" value="Response_reg"/>
    <property type="match status" value="1"/>
</dbReference>
<evidence type="ECO:0000313" key="14">
    <source>
        <dbReference type="EMBL" id="MEC4719926.1"/>
    </source>
</evidence>
<dbReference type="Pfam" id="PF02518">
    <property type="entry name" value="HATPase_c"/>
    <property type="match status" value="1"/>
</dbReference>
<feature type="transmembrane region" description="Helical" evidence="10">
    <location>
        <begin position="12"/>
        <end position="31"/>
    </location>
</feature>
<dbReference type="CDD" id="cd12914">
    <property type="entry name" value="PDC1_DGC_like"/>
    <property type="match status" value="1"/>
</dbReference>
<comment type="caution">
    <text evidence="14">The sequence shown here is derived from an EMBL/GenBank/DDBJ whole genome shotgun (WGS) entry which is preliminary data.</text>
</comment>
<dbReference type="Pfam" id="PF00512">
    <property type="entry name" value="HisKA"/>
    <property type="match status" value="1"/>
</dbReference>
<keyword evidence="7" id="KW-0067">ATP-binding</keyword>
<dbReference type="CDD" id="cd00082">
    <property type="entry name" value="HisKA"/>
    <property type="match status" value="1"/>
</dbReference>
<keyword evidence="3 9" id="KW-0597">Phosphoprotein</keyword>
<dbReference type="InterPro" id="IPR001789">
    <property type="entry name" value="Sig_transdc_resp-reg_receiver"/>
</dbReference>
<evidence type="ECO:0000259" key="13">
    <source>
        <dbReference type="PROSITE" id="PS50112"/>
    </source>
</evidence>
<evidence type="ECO:0000256" key="1">
    <source>
        <dbReference type="ARBA" id="ARBA00000085"/>
    </source>
</evidence>
<feature type="domain" description="PAS" evidence="13">
    <location>
        <begin position="327"/>
        <end position="399"/>
    </location>
</feature>
<reference evidence="14 15" key="1">
    <citation type="submission" date="2023-10" db="EMBL/GenBank/DDBJ databases">
        <title>Noviherbaspirillum sp. CPCC 100848 genome assembly.</title>
        <authorList>
            <person name="Li X.Y."/>
            <person name="Fang X.M."/>
        </authorList>
    </citation>
    <scope>NUCLEOTIDE SEQUENCE [LARGE SCALE GENOMIC DNA]</scope>
    <source>
        <strain evidence="14 15">CPCC 100848</strain>
    </source>
</reference>
<evidence type="ECO:0000256" key="8">
    <source>
        <dbReference type="ARBA" id="ARBA00023012"/>
    </source>
</evidence>
<dbReference type="Pfam" id="PF00989">
    <property type="entry name" value="PAS"/>
    <property type="match status" value="1"/>
</dbReference>
<protein>
    <recommendedName>
        <fullName evidence="2">histidine kinase</fullName>
        <ecNumber evidence="2">2.7.13.3</ecNumber>
    </recommendedName>
</protein>
<keyword evidence="10" id="KW-0812">Transmembrane</keyword>
<dbReference type="CDD" id="cd12915">
    <property type="entry name" value="PDC2_DGC_like"/>
    <property type="match status" value="1"/>
</dbReference>
<evidence type="ECO:0000259" key="12">
    <source>
        <dbReference type="PROSITE" id="PS50110"/>
    </source>
</evidence>
<dbReference type="PRINTS" id="PR00344">
    <property type="entry name" value="BCTRLSENSOR"/>
</dbReference>
<dbReference type="SMART" id="SM00388">
    <property type="entry name" value="HisKA"/>
    <property type="match status" value="1"/>
</dbReference>
<dbReference type="SUPFAM" id="SSF52172">
    <property type="entry name" value="CheY-like"/>
    <property type="match status" value="1"/>
</dbReference>
<evidence type="ECO:0000256" key="9">
    <source>
        <dbReference type="PROSITE-ProRule" id="PRU00169"/>
    </source>
</evidence>
<dbReference type="Gene3D" id="3.30.450.20">
    <property type="entry name" value="PAS domain"/>
    <property type="match status" value="3"/>
</dbReference>
<dbReference type="InterPro" id="IPR003661">
    <property type="entry name" value="HisK_dim/P_dom"/>
</dbReference>
<evidence type="ECO:0000256" key="5">
    <source>
        <dbReference type="ARBA" id="ARBA00022741"/>
    </source>
</evidence>
<evidence type="ECO:0000256" key="3">
    <source>
        <dbReference type="ARBA" id="ARBA00022553"/>
    </source>
</evidence>
<dbReference type="SUPFAM" id="SSF55874">
    <property type="entry name" value="ATPase domain of HSP90 chaperone/DNA topoisomerase II/histidine kinase"/>
    <property type="match status" value="1"/>
</dbReference>
<evidence type="ECO:0000256" key="2">
    <source>
        <dbReference type="ARBA" id="ARBA00012438"/>
    </source>
</evidence>
<keyword evidence="6" id="KW-0418">Kinase</keyword>
<dbReference type="InterPro" id="IPR036097">
    <property type="entry name" value="HisK_dim/P_sf"/>
</dbReference>
<evidence type="ECO:0000256" key="10">
    <source>
        <dbReference type="SAM" id="Phobius"/>
    </source>
</evidence>
<dbReference type="Gene3D" id="3.30.565.10">
    <property type="entry name" value="Histidine kinase-like ATPase, C-terminal domain"/>
    <property type="match status" value="1"/>
</dbReference>
<gene>
    <name evidence="14" type="ORF">RY831_12260</name>
</gene>
<dbReference type="EMBL" id="JAWIIV010000008">
    <property type="protein sequence ID" value="MEC4719926.1"/>
    <property type="molecule type" value="Genomic_DNA"/>
</dbReference>
<dbReference type="InterPro" id="IPR011006">
    <property type="entry name" value="CheY-like_superfamily"/>
</dbReference>
<keyword evidence="10" id="KW-0472">Membrane</keyword>
<organism evidence="14 15">
    <name type="scientific">Noviherbaspirillum album</name>
    <dbReference type="NCBI Taxonomy" id="3080276"/>
    <lineage>
        <taxon>Bacteria</taxon>
        <taxon>Pseudomonadati</taxon>
        <taxon>Pseudomonadota</taxon>
        <taxon>Betaproteobacteria</taxon>
        <taxon>Burkholderiales</taxon>
        <taxon>Oxalobacteraceae</taxon>
        <taxon>Noviherbaspirillum</taxon>
    </lineage>
</organism>
<dbReference type="Gene3D" id="3.40.50.2300">
    <property type="match status" value="1"/>
</dbReference>
<evidence type="ECO:0000256" key="7">
    <source>
        <dbReference type="ARBA" id="ARBA00022840"/>
    </source>
</evidence>
<dbReference type="SUPFAM" id="SSF47384">
    <property type="entry name" value="Homodimeric domain of signal transducing histidine kinase"/>
    <property type="match status" value="1"/>
</dbReference>
<name>A0ABU6J8G4_9BURK</name>
<dbReference type="PANTHER" id="PTHR43065:SF49">
    <property type="entry name" value="HISTIDINE KINASE"/>
    <property type="match status" value="1"/>
</dbReference>
<evidence type="ECO:0000313" key="15">
    <source>
        <dbReference type="Proteomes" id="UP001352263"/>
    </source>
</evidence>
<evidence type="ECO:0000259" key="11">
    <source>
        <dbReference type="PROSITE" id="PS50109"/>
    </source>
</evidence>
<keyword evidence="4" id="KW-0808">Transferase</keyword>
<dbReference type="CDD" id="cd00130">
    <property type="entry name" value="PAS"/>
    <property type="match status" value="1"/>
</dbReference>
<dbReference type="InterPro" id="IPR005467">
    <property type="entry name" value="His_kinase_dom"/>
</dbReference>
<dbReference type="NCBIfam" id="TIGR00229">
    <property type="entry name" value="sensory_box"/>
    <property type="match status" value="1"/>
</dbReference>
<keyword evidence="15" id="KW-1185">Reference proteome</keyword>
<dbReference type="PANTHER" id="PTHR43065">
    <property type="entry name" value="SENSOR HISTIDINE KINASE"/>
    <property type="match status" value="1"/>
</dbReference>
<dbReference type="PROSITE" id="PS50109">
    <property type="entry name" value="HIS_KIN"/>
    <property type="match status" value="1"/>
</dbReference>
<dbReference type="EC" id="2.7.13.3" evidence="2"/>
<dbReference type="InterPro" id="IPR035965">
    <property type="entry name" value="PAS-like_dom_sf"/>
</dbReference>
<keyword evidence="5" id="KW-0547">Nucleotide-binding</keyword>
<feature type="modified residue" description="4-aspartylphosphate" evidence="9">
    <location>
        <position position="776"/>
    </location>
</feature>
<dbReference type="InterPro" id="IPR036890">
    <property type="entry name" value="HATPase_C_sf"/>
</dbReference>
<keyword evidence="8" id="KW-0902">Two-component regulatory system</keyword>
<dbReference type="SMART" id="SM00091">
    <property type="entry name" value="PAS"/>
    <property type="match status" value="1"/>
</dbReference>
<sequence>MASNFFRISYPVPFVILLLSIMPVMWGFIAYDLQRLWAITDANYRQQAGSLAHVFSEQVNSSMNAIDYALIELREKWEEDAAGFSGVVRRRQQYLETNVGFQVAVLDAQGVLLFSSADPGAKGSVFSDREHFLVHSRAQRDDLFISKPLLGRVSKRWTIQFTRPILDENGTFKGVIVLSVAPEHFSSLSRTIKLGEDTEILVLRQAGELLARWPATGAAFGAPIDRRTLPDLGSGSSGLFEGNLGMDNIDRLYAWRRTAKEPLLVFVGLSKEALFASYRQQRNVYLGSGAVLSVLWLMSAAFLLSAYRRRQQQEQALRESHDRLSAEQQRMRIIIENSHDAFIAVDPQERITDWNTKAERMFGWTRSEVLGKEMGALIVPEELRAAHRAGFARFAASGQTGAFSSVVELEALNRNSERIPIEMAVAGCLHGQQYAVSAFIRDISQRKAAQRQEVERSRSLEEARRALQHAQKLEAVGKLTGGVAHDFNNVLQIIAGNLQLLQNLIDDNEPLQRRIASALDAVDRGAKLSSQLLSFARRQSLKPAIIDLRLIIAGMADLLQRAVGENVRISTRWPEVAWNACLDPSQLENVILNLVLNARDAMQGQGSIAIGIDNVSLAADDPASPAGMAQGDYVLLVVSDTGSGMTADVRERAFEPFFSTKPAGEGTGLGLSMAYGFVKQSGGHIELHSEAGRGTDVRIWLPRSLQEAMPIESRCNETACVSGTETILVAEDDANVRAAAVALLKELGYQVHQASDGEEAIRLLQTLPGIDLLFADVIMPGRIRGIELAKRARKAVPDIAVLFTSGYTENALGDAGVLGADIHLLAKPYRREQLAAAIRSLLHQRITE</sequence>
<dbReference type="SMART" id="SM00387">
    <property type="entry name" value="HATPase_c"/>
    <property type="match status" value="1"/>
</dbReference>